<dbReference type="SUPFAM" id="SSF48452">
    <property type="entry name" value="TPR-like"/>
    <property type="match status" value="1"/>
</dbReference>
<dbReference type="Gene3D" id="1.25.40.10">
    <property type="entry name" value="Tetratricopeptide repeat domain"/>
    <property type="match status" value="1"/>
</dbReference>
<keyword evidence="2" id="KW-0732">Signal</keyword>
<dbReference type="Proteomes" id="UP001500547">
    <property type="component" value="Unassembled WGS sequence"/>
</dbReference>
<organism evidence="3 4">
    <name type="scientific">Viridibacterium curvum</name>
    <dbReference type="NCBI Taxonomy" id="1101404"/>
    <lineage>
        <taxon>Bacteria</taxon>
        <taxon>Pseudomonadati</taxon>
        <taxon>Pseudomonadota</taxon>
        <taxon>Betaproteobacteria</taxon>
        <taxon>Rhodocyclales</taxon>
        <taxon>Rhodocyclaceae</taxon>
        <taxon>Viridibacterium</taxon>
    </lineage>
</organism>
<evidence type="ECO:0000256" key="2">
    <source>
        <dbReference type="SAM" id="SignalP"/>
    </source>
</evidence>
<dbReference type="PANTHER" id="PTHR12558">
    <property type="entry name" value="CELL DIVISION CYCLE 16,23,27"/>
    <property type="match status" value="1"/>
</dbReference>
<dbReference type="InterPro" id="IPR011990">
    <property type="entry name" value="TPR-like_helical_dom_sf"/>
</dbReference>
<gene>
    <name evidence="3" type="ORF">GCM10025770_33670</name>
</gene>
<evidence type="ECO:0000313" key="4">
    <source>
        <dbReference type="Proteomes" id="UP001500547"/>
    </source>
</evidence>
<evidence type="ECO:0000256" key="1">
    <source>
        <dbReference type="PROSITE-ProRule" id="PRU00339"/>
    </source>
</evidence>
<evidence type="ECO:0008006" key="5">
    <source>
        <dbReference type="Google" id="ProtNLM"/>
    </source>
</evidence>
<feature type="chain" id="PRO_5047518795" description="Type IV pilus biogenesis/stability protein PilW" evidence="2">
    <location>
        <begin position="21"/>
        <end position="277"/>
    </location>
</feature>
<sequence>MSAIRTLCFLPACMAVLLLAACGGIPLSSGGGKETNPVVSIDRPMSEQPATTEYRRNAKVHVELGTAYVEGEQLGVALDEARHAIAYDKGYAPAHVLMGKVFALLTQYSQAEAAFAEAVRLAPGDPEVNSEYGWYLCSRDRFSQGVQRLEAALGNPYFKNPARALGLLGFCHIRAKDYVAAERALSQSYQRDPQNLRVIYQLAEVALRADALPRAREFANELAAKLSPGATPESVWLSLRIERKMGNRVAETKLANQLARDYPASAEYQSYLQGKFE</sequence>
<dbReference type="RefSeq" id="WP_345534277.1">
    <property type="nucleotide sequence ID" value="NZ_BAABLD010000017.1"/>
</dbReference>
<protein>
    <recommendedName>
        <fullName evidence="5">Type IV pilus biogenesis/stability protein PilW</fullName>
    </recommendedName>
</protein>
<proteinExistence type="predicted"/>
<dbReference type="PROSITE" id="PS50005">
    <property type="entry name" value="TPR"/>
    <property type="match status" value="1"/>
</dbReference>
<dbReference type="InterPro" id="IPR013360">
    <property type="entry name" value="Pilus_4_PilW"/>
</dbReference>
<dbReference type="Pfam" id="PF14559">
    <property type="entry name" value="TPR_19"/>
    <property type="match status" value="1"/>
</dbReference>
<feature type="signal peptide" evidence="2">
    <location>
        <begin position="1"/>
        <end position="20"/>
    </location>
</feature>
<reference evidence="4" key="1">
    <citation type="journal article" date="2019" name="Int. J. Syst. Evol. Microbiol.">
        <title>The Global Catalogue of Microorganisms (GCM) 10K type strain sequencing project: providing services to taxonomists for standard genome sequencing and annotation.</title>
        <authorList>
            <consortium name="The Broad Institute Genomics Platform"/>
            <consortium name="The Broad Institute Genome Sequencing Center for Infectious Disease"/>
            <person name="Wu L."/>
            <person name="Ma J."/>
        </authorList>
    </citation>
    <scope>NUCLEOTIDE SEQUENCE [LARGE SCALE GENOMIC DNA]</scope>
    <source>
        <strain evidence="4">JCM 18715</strain>
    </source>
</reference>
<dbReference type="SMART" id="SM00028">
    <property type="entry name" value="TPR"/>
    <property type="match status" value="3"/>
</dbReference>
<feature type="repeat" description="TPR" evidence="1">
    <location>
        <begin position="92"/>
        <end position="125"/>
    </location>
</feature>
<dbReference type="NCBIfam" id="TIGR02521">
    <property type="entry name" value="type_IV_pilW"/>
    <property type="match status" value="1"/>
</dbReference>
<comment type="caution">
    <text evidence="3">The sequence shown here is derived from an EMBL/GenBank/DDBJ whole genome shotgun (WGS) entry which is preliminary data.</text>
</comment>
<dbReference type="PANTHER" id="PTHR12558:SF13">
    <property type="entry name" value="CELL DIVISION CYCLE PROTEIN 27 HOMOLOG"/>
    <property type="match status" value="1"/>
</dbReference>
<dbReference type="PROSITE" id="PS51257">
    <property type="entry name" value="PROKAR_LIPOPROTEIN"/>
    <property type="match status" value="1"/>
</dbReference>
<name>A0ABP9R209_9RHOO</name>
<accession>A0ABP9R209</accession>
<keyword evidence="1" id="KW-0802">TPR repeat</keyword>
<dbReference type="InterPro" id="IPR019734">
    <property type="entry name" value="TPR_rpt"/>
</dbReference>
<evidence type="ECO:0000313" key="3">
    <source>
        <dbReference type="EMBL" id="GAA5170545.1"/>
    </source>
</evidence>
<keyword evidence="4" id="KW-1185">Reference proteome</keyword>
<dbReference type="EMBL" id="BAABLD010000017">
    <property type="protein sequence ID" value="GAA5170545.1"/>
    <property type="molecule type" value="Genomic_DNA"/>
</dbReference>